<evidence type="ECO:0000256" key="4">
    <source>
        <dbReference type="ARBA" id="ARBA00022729"/>
    </source>
</evidence>
<evidence type="ECO:0000256" key="1">
    <source>
        <dbReference type="ARBA" id="ARBA00004370"/>
    </source>
</evidence>
<organism evidence="11">
    <name type="scientific">uncultured Aureispira sp</name>
    <dbReference type="NCBI Taxonomy" id="1331704"/>
    <lineage>
        <taxon>Bacteria</taxon>
        <taxon>Pseudomonadati</taxon>
        <taxon>Bacteroidota</taxon>
        <taxon>Saprospiria</taxon>
        <taxon>Saprospirales</taxon>
        <taxon>Saprospiraceae</taxon>
        <taxon>Aureispira</taxon>
        <taxon>environmental samples</taxon>
    </lineage>
</organism>
<dbReference type="InterPro" id="IPR010827">
    <property type="entry name" value="BamA/TamA_POTRA"/>
</dbReference>
<dbReference type="InterPro" id="IPR023707">
    <property type="entry name" value="OM_assembly_BamA"/>
</dbReference>
<dbReference type="PIRSF" id="PIRSF006076">
    <property type="entry name" value="OM_assembly_OMP85"/>
    <property type="match status" value="1"/>
</dbReference>
<gene>
    <name evidence="11" type="ORF">HELGO_WM11397</name>
</gene>
<dbReference type="Gene3D" id="3.10.20.310">
    <property type="entry name" value="membrane protein fhac"/>
    <property type="match status" value="4"/>
</dbReference>
<evidence type="ECO:0000256" key="8">
    <source>
        <dbReference type="NCBIfam" id="TIGR03303"/>
    </source>
</evidence>
<dbReference type="InterPro" id="IPR039910">
    <property type="entry name" value="D15-like"/>
</dbReference>
<dbReference type="EMBL" id="CACVAQ010000065">
    <property type="protein sequence ID" value="CAA6801406.1"/>
    <property type="molecule type" value="Genomic_DNA"/>
</dbReference>
<dbReference type="InterPro" id="IPR000184">
    <property type="entry name" value="Bac_surfAg_D15"/>
</dbReference>
<keyword evidence="3" id="KW-0812">Transmembrane</keyword>
<reference evidence="11" key="1">
    <citation type="submission" date="2020-01" db="EMBL/GenBank/DDBJ databases">
        <authorList>
            <person name="Meier V. D."/>
            <person name="Meier V D."/>
        </authorList>
    </citation>
    <scope>NUCLEOTIDE SEQUENCE</scope>
    <source>
        <strain evidence="11">HLG_WM_MAG_10</strain>
    </source>
</reference>
<dbReference type="PANTHER" id="PTHR12815">
    <property type="entry name" value="SORTING AND ASSEMBLY MACHINERY SAMM50 PROTEIN FAMILY MEMBER"/>
    <property type="match status" value="1"/>
</dbReference>
<feature type="signal peptide" evidence="9">
    <location>
        <begin position="1"/>
        <end position="22"/>
    </location>
</feature>
<evidence type="ECO:0000256" key="7">
    <source>
        <dbReference type="ARBA" id="ARBA00023237"/>
    </source>
</evidence>
<sequence length="850" mass="96413">MIQRLFSIVCAVLLLSNQAVWAQATEEKVDSLEPAPLIDYSEPQTYEIGAIEVVGANYTDANGIIALSGLTVGKTIRIPSDQISKAIRKLWKQGLFVDVNVNIQKKIGDIVFLEIMVKEYPRFARHGYKGIPKGQHEDANAATKRYLQKGRAATSAMKLHAVQALKEIYIEKGFLDVEIEVQEEEDKILKNSVRWVFNIKKGKRVRIASINFYGVEKMKEGKLYRSMKETKRNNIWAIFKPSKFIQKEYEQDKKNIVAAYNNVGHRDATISKDSIYLTQKRKRKVMNIDIHVDEGATYVFGDIVFRGNTTYSNRVLDNILGIKKGDVYNEELIQTRLNFDRNGRDISTLYMDNGYLFFRAEPIEKGVREDSVDLEIRISEGPVAIIANVIIKGNDRTHEHVIRRELRTLPGNKFSRSDIIRSQRELTALNYFNPENIQINTPVNPQRGTVDIEYIVEERPSDQLELSAGWGGVGRGVIGTLGVTFNNFSLRNLLKPEAWNPLPQGDGQRLSLRVQTNGRFYQSYNFSFTEPWLGGKKPNSFTLSAYHTNFNNGFSQESSAFQRLQITGASIGLGTRLRFPDDFFVYQISLNYQNMDLLRRYDFEIPTGSFHNLSLSQTLSRNSIDNPIFPQKGSNISLTLKLTLPYSLFSNKSESDYALMDPAKKFELLEYHKWDFLAEWYGKIVKNFVVKVGVKMGFLGFYNQNVGLSPFERYELGGDGISNFQGLQGKDIISLRGYRDPITDVSAANAQGAAIYNKITMELRYLISPNPSATIWVLAFAEAGNAWSKFEDYNPFQLKRSVGGGVRVFLPMFGTLGFDYGIGFDKPHLNGSNKVTDYGAFNIVLGFEPK</sequence>
<proteinExistence type="predicted"/>
<evidence type="ECO:0000256" key="9">
    <source>
        <dbReference type="SAM" id="SignalP"/>
    </source>
</evidence>
<name>A0A6S6S5A7_9BACT</name>
<keyword evidence="7" id="KW-0998">Cell outer membrane</keyword>
<evidence type="ECO:0000256" key="3">
    <source>
        <dbReference type="ARBA" id="ARBA00022692"/>
    </source>
</evidence>
<feature type="chain" id="PRO_5028309870" description="Outer membrane protein assembly factor BamA" evidence="9">
    <location>
        <begin position="23"/>
        <end position="850"/>
    </location>
</feature>
<keyword evidence="6" id="KW-0472">Membrane</keyword>
<evidence type="ECO:0000256" key="2">
    <source>
        <dbReference type="ARBA" id="ARBA00022452"/>
    </source>
</evidence>
<evidence type="ECO:0000256" key="6">
    <source>
        <dbReference type="ARBA" id="ARBA00023136"/>
    </source>
</evidence>
<dbReference type="Gene3D" id="2.40.160.50">
    <property type="entry name" value="membrane protein fhac: a member of the omp85/tpsb transporter family"/>
    <property type="match status" value="1"/>
</dbReference>
<evidence type="ECO:0000259" key="10">
    <source>
        <dbReference type="PROSITE" id="PS51779"/>
    </source>
</evidence>
<dbReference type="PANTHER" id="PTHR12815:SF47">
    <property type="entry name" value="TRANSLOCATION AND ASSEMBLY MODULE SUBUNIT TAMA"/>
    <property type="match status" value="1"/>
</dbReference>
<feature type="domain" description="POTRA" evidence="10">
    <location>
        <begin position="384"/>
        <end position="459"/>
    </location>
</feature>
<dbReference type="Pfam" id="PF01103">
    <property type="entry name" value="Omp85"/>
    <property type="match status" value="1"/>
</dbReference>
<dbReference type="NCBIfam" id="TIGR03303">
    <property type="entry name" value="OM_YaeT"/>
    <property type="match status" value="1"/>
</dbReference>
<protein>
    <recommendedName>
        <fullName evidence="8">Outer membrane protein assembly factor BamA</fullName>
    </recommendedName>
</protein>
<keyword evidence="4 9" id="KW-0732">Signal</keyword>
<keyword evidence="2" id="KW-1134">Transmembrane beta strand</keyword>
<dbReference type="GO" id="GO:0009279">
    <property type="term" value="C:cell outer membrane"/>
    <property type="evidence" value="ECO:0007669"/>
    <property type="project" value="UniProtKB-UniRule"/>
</dbReference>
<feature type="domain" description="POTRA" evidence="10">
    <location>
        <begin position="298"/>
        <end position="381"/>
    </location>
</feature>
<accession>A0A6S6S5A7</accession>
<dbReference type="AlphaFoldDB" id="A0A6S6S5A7"/>
<evidence type="ECO:0000313" key="11">
    <source>
        <dbReference type="EMBL" id="CAA6801406.1"/>
    </source>
</evidence>
<dbReference type="Pfam" id="PF07244">
    <property type="entry name" value="POTRA"/>
    <property type="match status" value="3"/>
</dbReference>
<dbReference type="PROSITE" id="PS51779">
    <property type="entry name" value="POTRA"/>
    <property type="match status" value="2"/>
</dbReference>
<dbReference type="GO" id="GO:0071709">
    <property type="term" value="P:membrane assembly"/>
    <property type="evidence" value="ECO:0007669"/>
    <property type="project" value="InterPro"/>
</dbReference>
<evidence type="ECO:0000256" key="5">
    <source>
        <dbReference type="ARBA" id="ARBA00022737"/>
    </source>
</evidence>
<comment type="subcellular location">
    <subcellularLocation>
        <location evidence="1">Membrane</location>
    </subcellularLocation>
</comment>
<dbReference type="InterPro" id="IPR034746">
    <property type="entry name" value="POTRA"/>
</dbReference>
<keyword evidence="5" id="KW-0677">Repeat</keyword>